<dbReference type="Proteomes" id="UP001383192">
    <property type="component" value="Unassembled WGS sequence"/>
</dbReference>
<name>A0AAW0BYC1_9AGAR</name>
<dbReference type="AlphaFoldDB" id="A0AAW0BYC1"/>
<keyword evidence="2" id="KW-1185">Reference proteome</keyword>
<protein>
    <submittedName>
        <fullName evidence="1">Uncharacterized protein</fullName>
    </submittedName>
</protein>
<comment type="caution">
    <text evidence="1">The sequence shown here is derived from an EMBL/GenBank/DDBJ whole genome shotgun (WGS) entry which is preliminary data.</text>
</comment>
<organism evidence="1 2">
    <name type="scientific">Paramarasmius palmivorus</name>
    <dbReference type="NCBI Taxonomy" id="297713"/>
    <lineage>
        <taxon>Eukaryota</taxon>
        <taxon>Fungi</taxon>
        <taxon>Dikarya</taxon>
        <taxon>Basidiomycota</taxon>
        <taxon>Agaricomycotina</taxon>
        <taxon>Agaricomycetes</taxon>
        <taxon>Agaricomycetidae</taxon>
        <taxon>Agaricales</taxon>
        <taxon>Marasmiineae</taxon>
        <taxon>Marasmiaceae</taxon>
        <taxon>Paramarasmius</taxon>
    </lineage>
</organism>
<dbReference type="EMBL" id="JAYKXP010000070">
    <property type="protein sequence ID" value="KAK7031210.1"/>
    <property type="molecule type" value="Genomic_DNA"/>
</dbReference>
<proteinExistence type="predicted"/>
<sequence>MITLPTPDALLVVQLDPVDSVSYLDNPELTEACRKLKNKKYLAYVGLRNGLLWPDVPYYSYEFYFVHQGLKYEDELQQVIDPGMCAPILPNTSHPLGRAPLNPGQPLPWKDCYVSPFFAVDARSRNIVLDEEPPVIYQVGIDDAVRFAEYVNRDRQDLADRSSPPEQQDQHLSGGHCCCCLEYESDDEELDRNEWNPTDQMERQRELEEVIEEFEEKDAELMELVALKTSFDLTELDEVTDPAGFFEELKVLEKLKEEFVTSRKQREIEDANRIDEEYFSKLSCASALSTTSSLPSHPPPASPPLVPSIAPGLLGKVTQTVKSLVKLFYSQQL</sequence>
<evidence type="ECO:0000313" key="1">
    <source>
        <dbReference type="EMBL" id="KAK7031210.1"/>
    </source>
</evidence>
<reference evidence="1 2" key="1">
    <citation type="submission" date="2024-01" db="EMBL/GenBank/DDBJ databases">
        <title>A draft genome for a cacao thread blight-causing isolate of Paramarasmius palmivorus.</title>
        <authorList>
            <person name="Baruah I.K."/>
            <person name="Bukari Y."/>
            <person name="Amoako-Attah I."/>
            <person name="Meinhardt L.W."/>
            <person name="Bailey B.A."/>
            <person name="Cohen S.P."/>
        </authorList>
    </citation>
    <scope>NUCLEOTIDE SEQUENCE [LARGE SCALE GENOMIC DNA]</scope>
    <source>
        <strain evidence="1 2">GH-12</strain>
    </source>
</reference>
<accession>A0AAW0BYC1</accession>
<gene>
    <name evidence="1" type="ORF">VNI00_013626</name>
</gene>
<evidence type="ECO:0000313" key="2">
    <source>
        <dbReference type="Proteomes" id="UP001383192"/>
    </source>
</evidence>